<sequence>MRQRLKDLYHFLPVQLVLLHFRRYQLLLVFWLVLTLTLTGGFAAHFGARSLFLAPEYLGEINYLSMFLLGSCLCVFVMMWNITTFIIHSTRIPNMRATRHAFPIYCFNNSIIPLAFLVFYSIRAFKYQWHEEQLPLNNIIFQQLGFYLGFMLVILISFTYFFRVSRDFFKTSLSKIAAPVQNITAIIPHDQLDRDTGTLPAKTYISLGFRIVPVETASSLHPKVMANILQRHHRNVVFATFVAYMILLLLGIYIDNPFLRIPAGGSFLLLFAIILGLVGAFKYFLRSWEALGWILFTVLLSIMVRYKVFDLRSIAYGLDYHKDLEQVYHYKTLRSLFTTFRYNADRKREETRLQQWKGRVAPDSAKKPPLVVITVSGGGSRAAYWTFRTLQYVDSLSGGKLFSNTVMITGASGGMIGAAYWRNVHDAYCMGTLHFPYSHTFQDNIGKDLLNPIVFSFASIDMISPFNKITIAGQHYTTDRGYAFEKELGRISYGLLDKPIGDFRQRESAGLIPQLIINGTIVNDGRKLMICNQGIAYLTQPEYSLDLPAPPIDAVDYCAFFPEQNAHDLRLTSALRMNATFPYILPVVRLPSNPRMNIMDAGLRDNFGIQVASRYLHVMRDWIRQNTSEAIFLEIRDTRENDVTANTDQSSLGSMLADPLFVIQNKWEAFQSYGYNYIKDFAPAFVDNKMKFITLQYIPQEFTRTAALNFHLTQREKDDIYGSVNHPYNQAEIQKLIKLLKK</sequence>
<dbReference type="InterPro" id="IPR016035">
    <property type="entry name" value="Acyl_Trfase/lysoPLipase"/>
</dbReference>
<feature type="transmembrane region" description="Helical" evidence="1">
    <location>
        <begin position="140"/>
        <end position="162"/>
    </location>
</feature>
<name>A0ABP8N738_9BACT</name>
<proteinExistence type="predicted"/>
<reference evidence="3" key="1">
    <citation type="journal article" date="2019" name="Int. J. Syst. Evol. Microbiol.">
        <title>The Global Catalogue of Microorganisms (GCM) 10K type strain sequencing project: providing services to taxonomists for standard genome sequencing and annotation.</title>
        <authorList>
            <consortium name="The Broad Institute Genomics Platform"/>
            <consortium name="The Broad Institute Genome Sequencing Center for Infectious Disease"/>
            <person name="Wu L."/>
            <person name="Ma J."/>
        </authorList>
    </citation>
    <scope>NUCLEOTIDE SEQUENCE [LARGE SCALE GENOMIC DNA]</scope>
    <source>
        <strain evidence="3">JCM 32105</strain>
    </source>
</reference>
<evidence type="ECO:0000313" key="2">
    <source>
        <dbReference type="EMBL" id="GAA4462346.1"/>
    </source>
</evidence>
<keyword evidence="3" id="KW-1185">Reference proteome</keyword>
<dbReference type="Proteomes" id="UP001500067">
    <property type="component" value="Unassembled WGS sequence"/>
</dbReference>
<evidence type="ECO:0000313" key="3">
    <source>
        <dbReference type="Proteomes" id="UP001500067"/>
    </source>
</evidence>
<organism evidence="2 3">
    <name type="scientific">Nemorincola caseinilytica</name>
    <dbReference type="NCBI Taxonomy" id="2054315"/>
    <lineage>
        <taxon>Bacteria</taxon>
        <taxon>Pseudomonadati</taxon>
        <taxon>Bacteroidota</taxon>
        <taxon>Chitinophagia</taxon>
        <taxon>Chitinophagales</taxon>
        <taxon>Chitinophagaceae</taxon>
        <taxon>Nemorincola</taxon>
    </lineage>
</organism>
<evidence type="ECO:0000256" key="1">
    <source>
        <dbReference type="SAM" id="Phobius"/>
    </source>
</evidence>
<gene>
    <name evidence="2" type="ORF">GCM10023093_08760</name>
</gene>
<keyword evidence="1" id="KW-0472">Membrane</keyword>
<feature type="transmembrane region" description="Helical" evidence="1">
    <location>
        <begin position="100"/>
        <end position="120"/>
    </location>
</feature>
<comment type="caution">
    <text evidence="2">The sequence shown here is derived from an EMBL/GenBank/DDBJ whole genome shotgun (WGS) entry which is preliminary data.</text>
</comment>
<feature type="transmembrane region" description="Helical" evidence="1">
    <location>
        <begin position="266"/>
        <end position="285"/>
    </location>
</feature>
<protein>
    <recommendedName>
        <fullName evidence="4">Patatin-like phospholipase family protein</fullName>
    </recommendedName>
</protein>
<dbReference type="Gene3D" id="3.40.1090.10">
    <property type="entry name" value="Cytosolic phospholipase A2 catalytic domain"/>
    <property type="match status" value="1"/>
</dbReference>
<keyword evidence="1" id="KW-1133">Transmembrane helix</keyword>
<feature type="transmembrane region" description="Helical" evidence="1">
    <location>
        <begin position="290"/>
        <end position="308"/>
    </location>
</feature>
<feature type="transmembrane region" description="Helical" evidence="1">
    <location>
        <begin position="235"/>
        <end position="254"/>
    </location>
</feature>
<dbReference type="EMBL" id="BAABFA010000007">
    <property type="protein sequence ID" value="GAA4462346.1"/>
    <property type="molecule type" value="Genomic_DNA"/>
</dbReference>
<feature type="transmembrane region" description="Helical" evidence="1">
    <location>
        <begin position="26"/>
        <end position="46"/>
    </location>
</feature>
<evidence type="ECO:0008006" key="4">
    <source>
        <dbReference type="Google" id="ProtNLM"/>
    </source>
</evidence>
<accession>A0ABP8N738</accession>
<feature type="transmembrane region" description="Helical" evidence="1">
    <location>
        <begin position="66"/>
        <end position="88"/>
    </location>
</feature>
<dbReference type="SUPFAM" id="SSF52151">
    <property type="entry name" value="FabD/lysophospholipase-like"/>
    <property type="match status" value="1"/>
</dbReference>
<keyword evidence="1" id="KW-0812">Transmembrane</keyword>